<dbReference type="Gene3D" id="1.10.10.60">
    <property type="entry name" value="Homeodomain-like"/>
    <property type="match status" value="1"/>
</dbReference>
<keyword evidence="7" id="KW-1185">Reference proteome</keyword>
<dbReference type="PANTHER" id="PTHR34294">
    <property type="entry name" value="TRANSCRIPTIONAL REGULATOR-RELATED"/>
    <property type="match status" value="1"/>
</dbReference>
<evidence type="ECO:0000256" key="2">
    <source>
        <dbReference type="ARBA" id="ARBA00023015"/>
    </source>
</evidence>
<name>A0A9X3WUN8_9BACI</name>
<keyword evidence="3" id="KW-0238">DNA-binding</keyword>
<dbReference type="AlphaFoldDB" id="A0A9X3WUN8"/>
<dbReference type="RefSeq" id="WP_272436371.1">
    <property type="nucleotide sequence ID" value="NZ_JAMQKB010000007.1"/>
</dbReference>
<gene>
    <name evidence="6" type="ORF">NC797_08590</name>
</gene>
<evidence type="ECO:0000256" key="1">
    <source>
        <dbReference type="ARBA" id="ARBA00010466"/>
    </source>
</evidence>
<comment type="caution">
    <text evidence="6">The sequence shown here is derived from an EMBL/GenBank/DDBJ whole genome shotgun (WGS) entry which is preliminary data.</text>
</comment>
<reference evidence="6" key="1">
    <citation type="submission" date="2022-06" db="EMBL/GenBank/DDBJ databases">
        <title>Aquibacillus sp. a new bacterium isolated from soil saline samples.</title>
        <authorList>
            <person name="Galisteo C."/>
            <person name="De La Haba R."/>
            <person name="Sanchez-Porro C."/>
            <person name="Ventosa A."/>
        </authorList>
    </citation>
    <scope>NUCLEOTIDE SEQUENCE</scope>
    <source>
        <strain evidence="6">3ASR75-11</strain>
    </source>
</reference>
<feature type="domain" description="Sugar-binding" evidence="5">
    <location>
        <begin position="65"/>
        <end position="311"/>
    </location>
</feature>
<dbReference type="Gene3D" id="3.40.50.1360">
    <property type="match status" value="1"/>
</dbReference>
<comment type="similarity">
    <text evidence="1">Belongs to the SorC transcriptional regulatory family.</text>
</comment>
<dbReference type="InterPro" id="IPR051054">
    <property type="entry name" value="SorC_transcr_regulators"/>
</dbReference>
<dbReference type="EMBL" id="JAMQKB010000007">
    <property type="protein sequence ID" value="MDC3424566.1"/>
    <property type="molecule type" value="Genomic_DNA"/>
</dbReference>
<keyword evidence="2" id="KW-0805">Transcription regulation</keyword>
<dbReference type="GO" id="GO:0003677">
    <property type="term" value="F:DNA binding"/>
    <property type="evidence" value="ECO:0007669"/>
    <property type="project" value="UniProtKB-KW"/>
</dbReference>
<dbReference type="Proteomes" id="UP001145050">
    <property type="component" value="Unassembled WGS sequence"/>
</dbReference>
<evidence type="ECO:0000313" key="7">
    <source>
        <dbReference type="Proteomes" id="UP001145050"/>
    </source>
</evidence>
<dbReference type="Pfam" id="PF04198">
    <property type="entry name" value="Sugar-bind"/>
    <property type="match status" value="1"/>
</dbReference>
<dbReference type="InterPro" id="IPR037171">
    <property type="entry name" value="NagB/RpiA_transferase-like"/>
</dbReference>
<dbReference type="SUPFAM" id="SSF100950">
    <property type="entry name" value="NagB/RpiA/CoA transferase-like"/>
    <property type="match status" value="1"/>
</dbReference>
<organism evidence="6 7">
    <name type="scientific">Terrihalobacillus insolitus</name>
    <dbReference type="NCBI Taxonomy" id="2950438"/>
    <lineage>
        <taxon>Bacteria</taxon>
        <taxon>Bacillati</taxon>
        <taxon>Bacillota</taxon>
        <taxon>Bacilli</taxon>
        <taxon>Bacillales</taxon>
        <taxon>Bacillaceae</taxon>
        <taxon>Terrihalobacillus</taxon>
    </lineage>
</organism>
<protein>
    <submittedName>
        <fullName evidence="6">Sugar-binding transcriptional regulator</fullName>
    </submittedName>
</protein>
<dbReference type="PANTHER" id="PTHR34294:SF1">
    <property type="entry name" value="TRANSCRIPTIONAL REGULATOR LSRR"/>
    <property type="match status" value="1"/>
</dbReference>
<proteinExistence type="inferred from homology"/>
<evidence type="ECO:0000256" key="3">
    <source>
        <dbReference type="ARBA" id="ARBA00023125"/>
    </source>
</evidence>
<evidence type="ECO:0000313" key="6">
    <source>
        <dbReference type="EMBL" id="MDC3424566.1"/>
    </source>
</evidence>
<dbReference type="GO" id="GO:0030246">
    <property type="term" value="F:carbohydrate binding"/>
    <property type="evidence" value="ECO:0007669"/>
    <property type="project" value="InterPro"/>
</dbReference>
<keyword evidence="4" id="KW-0804">Transcription</keyword>
<evidence type="ECO:0000256" key="4">
    <source>
        <dbReference type="ARBA" id="ARBA00023163"/>
    </source>
</evidence>
<accession>A0A9X3WUN8</accession>
<dbReference type="InterPro" id="IPR007324">
    <property type="entry name" value="Sugar-bd_dom_put"/>
</dbReference>
<sequence>MALLEDKRLLVKVAYMYYEKGETQSEIAKTIGVSRSLISKYLTKAKELGIVEIIIHDSVTHPLMPLESQVEQKYNLREVMCVPTIESDDSKNRLGSAASKYLLRIIKGNETVGVSSGTTLYEFATSMNSTQPYKDLSFVPLVGGVGDERVDIHANHIVAKLAESLDAQYHLLHVPVMVDSKEAKEIIINQSSIKNIFHIGSQADIAVVGIGGAPKHSTMVKSYLSQGNQGEFNDPEVVGDICYNFIDREGNASLNSWNEKVISLELDKLKKIPLVIGVASGKEKIEAIKAALQGKLIHVLITDELTAEGLLGDK</sequence>
<evidence type="ECO:0000259" key="5">
    <source>
        <dbReference type="Pfam" id="PF04198"/>
    </source>
</evidence>